<dbReference type="SUPFAM" id="SSF141868">
    <property type="entry name" value="EAL domain-like"/>
    <property type="match status" value="1"/>
</dbReference>
<dbReference type="PROSITE" id="PS50883">
    <property type="entry name" value="EAL"/>
    <property type="match status" value="1"/>
</dbReference>
<keyword evidence="4" id="KW-1185">Reference proteome</keyword>
<dbReference type="PANTHER" id="PTHR33121">
    <property type="entry name" value="CYCLIC DI-GMP PHOSPHODIESTERASE PDEF"/>
    <property type="match status" value="1"/>
</dbReference>
<feature type="region of interest" description="Disordered" evidence="1">
    <location>
        <begin position="163"/>
        <end position="207"/>
    </location>
</feature>
<organism evidence="3 4">
    <name type="scientific">Angustibacter aerolatus</name>
    <dbReference type="NCBI Taxonomy" id="1162965"/>
    <lineage>
        <taxon>Bacteria</taxon>
        <taxon>Bacillati</taxon>
        <taxon>Actinomycetota</taxon>
        <taxon>Actinomycetes</taxon>
        <taxon>Kineosporiales</taxon>
        <taxon>Kineosporiaceae</taxon>
    </lineage>
</organism>
<name>A0ABQ6JP81_9ACTN</name>
<dbReference type="InterPro" id="IPR035919">
    <property type="entry name" value="EAL_sf"/>
</dbReference>
<gene>
    <name evidence="3" type="ORF">GCM10025868_39020</name>
</gene>
<dbReference type="InterPro" id="IPR050706">
    <property type="entry name" value="Cyclic-di-GMP_PDE-like"/>
</dbReference>
<dbReference type="PANTHER" id="PTHR33121:SF79">
    <property type="entry name" value="CYCLIC DI-GMP PHOSPHODIESTERASE PDED-RELATED"/>
    <property type="match status" value="1"/>
</dbReference>
<dbReference type="Pfam" id="PF00563">
    <property type="entry name" value="EAL"/>
    <property type="match status" value="1"/>
</dbReference>
<proteinExistence type="predicted"/>
<evidence type="ECO:0000313" key="3">
    <source>
        <dbReference type="EMBL" id="GMA88652.1"/>
    </source>
</evidence>
<evidence type="ECO:0000259" key="2">
    <source>
        <dbReference type="PROSITE" id="PS50883"/>
    </source>
</evidence>
<reference evidence="4" key="1">
    <citation type="journal article" date="2019" name="Int. J. Syst. Evol. Microbiol.">
        <title>The Global Catalogue of Microorganisms (GCM) 10K type strain sequencing project: providing services to taxonomists for standard genome sequencing and annotation.</title>
        <authorList>
            <consortium name="The Broad Institute Genomics Platform"/>
            <consortium name="The Broad Institute Genome Sequencing Center for Infectious Disease"/>
            <person name="Wu L."/>
            <person name="Ma J."/>
        </authorList>
    </citation>
    <scope>NUCLEOTIDE SEQUENCE [LARGE SCALE GENOMIC DNA]</scope>
    <source>
        <strain evidence="4">NBRC 108730</strain>
    </source>
</reference>
<accession>A0ABQ6JP81</accession>
<dbReference type="SMART" id="SM00052">
    <property type="entry name" value="EAL"/>
    <property type="match status" value="1"/>
</dbReference>
<dbReference type="CDD" id="cd01948">
    <property type="entry name" value="EAL"/>
    <property type="match status" value="1"/>
</dbReference>
<dbReference type="InterPro" id="IPR001633">
    <property type="entry name" value="EAL_dom"/>
</dbReference>
<evidence type="ECO:0000256" key="1">
    <source>
        <dbReference type="SAM" id="MobiDB-lite"/>
    </source>
</evidence>
<evidence type="ECO:0000313" key="4">
    <source>
        <dbReference type="Proteomes" id="UP001157017"/>
    </source>
</evidence>
<sequence>MPPLDWIPLAEEAGLIGDIGLRVLSIACRDQAVLGVPVAVNVSAHQAADELFPDDVLVAVGDCSPAMLTLEVTESALMSDVDRAVRSLTLLRAAGIQVALDDFGTAYSLAVLSTLPVDVLKIDRAFVTALDVPAGRAVLGAIVALARAVGMSTVAEGVETRAPALGAGRRRRPGAGLADRPAGPRRRPRDADAGRGARLTLPLGSSA</sequence>
<feature type="domain" description="EAL" evidence="2">
    <location>
        <begin position="1"/>
        <end position="207"/>
    </location>
</feature>
<dbReference type="Gene3D" id="3.20.20.450">
    <property type="entry name" value="EAL domain"/>
    <property type="match status" value="1"/>
</dbReference>
<protein>
    <recommendedName>
        <fullName evidence="2">EAL domain-containing protein</fullName>
    </recommendedName>
</protein>
<dbReference type="EMBL" id="BSUZ01000001">
    <property type="protein sequence ID" value="GMA88652.1"/>
    <property type="molecule type" value="Genomic_DNA"/>
</dbReference>
<dbReference type="Proteomes" id="UP001157017">
    <property type="component" value="Unassembled WGS sequence"/>
</dbReference>
<comment type="caution">
    <text evidence="3">The sequence shown here is derived from an EMBL/GenBank/DDBJ whole genome shotgun (WGS) entry which is preliminary data.</text>
</comment>